<dbReference type="GeneID" id="17038424"/>
<evidence type="ECO:0000313" key="1">
    <source>
        <dbReference type="EMBL" id="EIE20448.1"/>
    </source>
</evidence>
<organism evidence="1 2">
    <name type="scientific">Coccomyxa subellipsoidea (strain C-169)</name>
    <name type="common">Green microalga</name>
    <dbReference type="NCBI Taxonomy" id="574566"/>
    <lineage>
        <taxon>Eukaryota</taxon>
        <taxon>Viridiplantae</taxon>
        <taxon>Chlorophyta</taxon>
        <taxon>core chlorophytes</taxon>
        <taxon>Trebouxiophyceae</taxon>
        <taxon>Trebouxiophyceae incertae sedis</taxon>
        <taxon>Coccomyxaceae</taxon>
        <taxon>Coccomyxa</taxon>
        <taxon>Coccomyxa subellipsoidea</taxon>
    </lineage>
</organism>
<gene>
    <name evidence="1" type="ORF">COCSUDRAFT_57598</name>
</gene>
<proteinExistence type="predicted"/>
<accession>I0YPX9</accession>
<dbReference type="AlphaFoldDB" id="I0YPX9"/>
<reference evidence="1 2" key="1">
    <citation type="journal article" date="2012" name="Genome Biol.">
        <title>The genome of the polar eukaryotic microalga coccomyxa subellipsoidea reveals traits of cold adaptation.</title>
        <authorList>
            <person name="Blanc G."/>
            <person name="Agarkova I."/>
            <person name="Grimwood J."/>
            <person name="Kuo A."/>
            <person name="Brueggeman A."/>
            <person name="Dunigan D."/>
            <person name="Gurnon J."/>
            <person name="Ladunga I."/>
            <person name="Lindquist E."/>
            <person name="Lucas S."/>
            <person name="Pangilinan J."/>
            <person name="Proschold T."/>
            <person name="Salamov A."/>
            <person name="Schmutz J."/>
            <person name="Weeks D."/>
            <person name="Yamada T."/>
            <person name="Claverie J.M."/>
            <person name="Grigoriev I."/>
            <person name="Van Etten J."/>
            <person name="Lomsadze A."/>
            <person name="Borodovsky M."/>
        </authorList>
    </citation>
    <scope>NUCLEOTIDE SEQUENCE [LARGE SCALE GENOMIC DNA]</scope>
    <source>
        <strain evidence="1 2">C-169</strain>
    </source>
</reference>
<sequence>MKAELEVFVHANLKDIGSEVHNGLLVAAAEFKGHIALERVPFVASPVPSLLTCGASAEEGAAEAAERCPREAITEPKDKSLAVIEAALGDAEHAWESCIKERGCSEGDGRDQSPCASVHSIDIEPWEISEGSLCMESPRLAGRRTEELL</sequence>
<dbReference type="KEGG" id="csl:COCSUDRAFT_57598"/>
<evidence type="ECO:0000313" key="2">
    <source>
        <dbReference type="Proteomes" id="UP000007264"/>
    </source>
</evidence>
<protein>
    <submittedName>
        <fullName evidence="1">Uncharacterized protein</fullName>
    </submittedName>
</protein>
<dbReference type="RefSeq" id="XP_005644992.1">
    <property type="nucleotide sequence ID" value="XM_005644935.1"/>
</dbReference>
<dbReference type="Proteomes" id="UP000007264">
    <property type="component" value="Unassembled WGS sequence"/>
</dbReference>
<comment type="caution">
    <text evidence="1">The sequence shown here is derived from an EMBL/GenBank/DDBJ whole genome shotgun (WGS) entry which is preliminary data.</text>
</comment>
<dbReference type="EMBL" id="AGSI01000015">
    <property type="protein sequence ID" value="EIE20448.1"/>
    <property type="molecule type" value="Genomic_DNA"/>
</dbReference>
<name>I0YPX9_COCSC</name>
<keyword evidence="2" id="KW-1185">Reference proteome</keyword>